<dbReference type="Gene3D" id="3.40.50.300">
    <property type="entry name" value="P-loop containing nucleotide triphosphate hydrolases"/>
    <property type="match status" value="1"/>
</dbReference>
<dbReference type="STRING" id="121290.APY04_0155"/>
<keyword evidence="2" id="KW-1185">Reference proteome</keyword>
<dbReference type="PATRIC" id="fig|121290.4.peg.1532"/>
<protein>
    <submittedName>
        <fullName evidence="1">Putative deoxynucleotide monophosphate kinase</fullName>
    </submittedName>
</protein>
<accession>A0A109BPE1</accession>
<reference evidence="1 2" key="1">
    <citation type="submission" date="2015-10" db="EMBL/GenBank/DDBJ databases">
        <title>Transcriptomic analysis of a linuron degrading triple-species bacterial consortium.</title>
        <authorList>
            <person name="Albers P."/>
        </authorList>
    </citation>
    <scope>NUCLEOTIDE SEQUENCE [LARGE SCALE GENOMIC DNA]</scope>
    <source>
        <strain evidence="1 2">WDL6</strain>
    </source>
</reference>
<dbReference type="AlphaFoldDB" id="A0A109BPE1"/>
<gene>
    <name evidence="1" type="ORF">APY04_0155</name>
</gene>
<organism evidence="1 2">
    <name type="scientific">Hyphomicrobium sulfonivorans</name>
    <dbReference type="NCBI Taxonomy" id="121290"/>
    <lineage>
        <taxon>Bacteria</taxon>
        <taxon>Pseudomonadati</taxon>
        <taxon>Pseudomonadota</taxon>
        <taxon>Alphaproteobacteria</taxon>
        <taxon>Hyphomicrobiales</taxon>
        <taxon>Hyphomicrobiaceae</taxon>
        <taxon>Hyphomicrobium</taxon>
    </lineage>
</organism>
<dbReference type="InterPro" id="IPR027417">
    <property type="entry name" value="P-loop_NTPase"/>
</dbReference>
<proteinExistence type="predicted"/>
<comment type="caution">
    <text evidence="1">The sequence shown here is derived from an EMBL/GenBank/DDBJ whole genome shotgun (WGS) entry which is preliminary data.</text>
</comment>
<name>A0A109BPE1_HYPSL</name>
<dbReference type="Proteomes" id="UP000059074">
    <property type="component" value="Unassembled WGS sequence"/>
</dbReference>
<keyword evidence="1" id="KW-0418">Kinase</keyword>
<dbReference type="EMBL" id="LMTR01000012">
    <property type="protein sequence ID" value="KWT72361.1"/>
    <property type="molecule type" value="Genomic_DNA"/>
</dbReference>
<evidence type="ECO:0000313" key="2">
    <source>
        <dbReference type="Proteomes" id="UP000059074"/>
    </source>
</evidence>
<keyword evidence="1" id="KW-0808">Transferase</keyword>
<dbReference type="GO" id="GO:0016301">
    <property type="term" value="F:kinase activity"/>
    <property type="evidence" value="ECO:0007669"/>
    <property type="project" value="UniProtKB-KW"/>
</dbReference>
<evidence type="ECO:0000313" key="1">
    <source>
        <dbReference type="EMBL" id="KWT72361.1"/>
    </source>
</evidence>
<sequence>MAVALGIPERNVYGNADAKAEPLALLGGKSARWALQTLGTQWGRMCMDSEMWVRAWSGRVNSLFDDEMIVADDLRFPNEVAEIKRRGGLVICVVRSMEDFSRQPQHESEDFGRLVFDGTLINNGDFQRLEHATLSLVELG</sequence>